<comment type="caution">
    <text evidence="1">The sequence shown here is derived from an EMBL/GenBank/DDBJ whole genome shotgun (WGS) entry which is preliminary data.</text>
</comment>
<protein>
    <submittedName>
        <fullName evidence="1">Enamine deaminase RidA (YjgF/YER057c/UK114 family)</fullName>
    </submittedName>
</protein>
<dbReference type="InterPro" id="IPR006175">
    <property type="entry name" value="YjgF/YER057c/UK114"/>
</dbReference>
<proteinExistence type="predicted"/>
<dbReference type="PANTHER" id="PTHR43857:SF1">
    <property type="entry name" value="YJGH FAMILY PROTEIN"/>
    <property type="match status" value="1"/>
</dbReference>
<dbReference type="EMBL" id="RBIL01000002">
    <property type="protein sequence ID" value="RKQ88155.1"/>
    <property type="molecule type" value="Genomic_DNA"/>
</dbReference>
<name>A0A660L4A3_9ACTN</name>
<keyword evidence="2" id="KW-1185">Reference proteome</keyword>
<accession>A0A660L4A3</accession>
<dbReference type="Gene3D" id="3.30.1330.40">
    <property type="entry name" value="RutC-like"/>
    <property type="match status" value="1"/>
</dbReference>
<reference evidence="1 2" key="1">
    <citation type="submission" date="2018-10" db="EMBL/GenBank/DDBJ databases">
        <title>Genomic Encyclopedia of Archaeal and Bacterial Type Strains, Phase II (KMG-II): from individual species to whole genera.</title>
        <authorList>
            <person name="Goeker M."/>
        </authorList>
    </citation>
    <scope>NUCLEOTIDE SEQUENCE [LARGE SCALE GENOMIC DNA]</scope>
    <source>
        <strain evidence="1 2">DSM 14954</strain>
    </source>
</reference>
<dbReference type="AlphaFoldDB" id="A0A660L4A3"/>
<organism evidence="1 2">
    <name type="scientific">Solirubrobacter pauli</name>
    <dbReference type="NCBI Taxonomy" id="166793"/>
    <lineage>
        <taxon>Bacteria</taxon>
        <taxon>Bacillati</taxon>
        <taxon>Actinomycetota</taxon>
        <taxon>Thermoleophilia</taxon>
        <taxon>Solirubrobacterales</taxon>
        <taxon>Solirubrobacteraceae</taxon>
        <taxon>Solirubrobacter</taxon>
    </lineage>
</organism>
<dbReference type="RefSeq" id="WP_121257422.1">
    <property type="nucleotide sequence ID" value="NZ_RBIL01000002.1"/>
</dbReference>
<dbReference type="Proteomes" id="UP000278962">
    <property type="component" value="Unassembled WGS sequence"/>
</dbReference>
<dbReference type="Pfam" id="PF01042">
    <property type="entry name" value="Ribonuc_L-PSP"/>
    <property type="match status" value="1"/>
</dbReference>
<dbReference type="SUPFAM" id="SSF55298">
    <property type="entry name" value="YjgF-like"/>
    <property type="match status" value="1"/>
</dbReference>
<evidence type="ECO:0000313" key="1">
    <source>
        <dbReference type="EMBL" id="RKQ88155.1"/>
    </source>
</evidence>
<dbReference type="PANTHER" id="PTHR43857">
    <property type="entry name" value="BLR7761 PROTEIN"/>
    <property type="match status" value="1"/>
</dbReference>
<dbReference type="InterPro" id="IPR035959">
    <property type="entry name" value="RutC-like_sf"/>
</dbReference>
<gene>
    <name evidence="1" type="ORF">C8N24_6196</name>
</gene>
<dbReference type="CDD" id="cd00448">
    <property type="entry name" value="YjgF_YER057c_UK114_family"/>
    <property type="match status" value="1"/>
</dbReference>
<evidence type="ECO:0000313" key="2">
    <source>
        <dbReference type="Proteomes" id="UP000278962"/>
    </source>
</evidence>
<dbReference type="OrthoDB" id="9815126at2"/>
<sequence length="128" mass="13948">MRRLQPPGWPAPRGYANGIEASGRLVFVAGQIGWDETGAFVSDELAPQLEQALRNVVAVLAEADAGPEHVVRLTWFVTSRDEYLSSLRQVGEAYRAVMGRHFPAMSVVEVSALVESRAKIEIEATAVV</sequence>